<gene>
    <name evidence="2" type="ORF">B5808_09540</name>
</gene>
<feature type="compositionally biased region" description="Low complexity" evidence="1">
    <location>
        <begin position="15"/>
        <end position="33"/>
    </location>
</feature>
<dbReference type="SUPFAM" id="SSF53474">
    <property type="entry name" value="alpha/beta-Hydrolases"/>
    <property type="match status" value="1"/>
</dbReference>
<organism evidence="2 3">
    <name type="scientific">Cnuibacter physcomitrellae</name>
    <dbReference type="NCBI Taxonomy" id="1619308"/>
    <lineage>
        <taxon>Bacteria</taxon>
        <taxon>Bacillati</taxon>
        <taxon>Actinomycetota</taxon>
        <taxon>Actinomycetes</taxon>
        <taxon>Micrococcales</taxon>
        <taxon>Microbacteriaceae</taxon>
        <taxon>Cnuibacter</taxon>
    </lineage>
</organism>
<feature type="region of interest" description="Disordered" evidence="1">
    <location>
        <begin position="1"/>
        <end position="39"/>
    </location>
</feature>
<dbReference type="GO" id="GO:0046503">
    <property type="term" value="P:glycerolipid catabolic process"/>
    <property type="evidence" value="ECO:0007669"/>
    <property type="project" value="TreeGrafter"/>
</dbReference>
<evidence type="ECO:0000256" key="1">
    <source>
        <dbReference type="SAM" id="MobiDB-lite"/>
    </source>
</evidence>
<dbReference type="GO" id="GO:0004806">
    <property type="term" value="F:triacylglycerol lipase activity"/>
    <property type="evidence" value="ECO:0007669"/>
    <property type="project" value="TreeGrafter"/>
</dbReference>
<proteinExistence type="predicted"/>
<dbReference type="InterPro" id="IPR029058">
    <property type="entry name" value="AB_hydrolase_fold"/>
</dbReference>
<name>A0A1X9LQM7_9MICO</name>
<dbReference type="AlphaFoldDB" id="A0A1X9LQM7"/>
<dbReference type="RefSeq" id="WP_085019577.1">
    <property type="nucleotide sequence ID" value="NZ_BMHD01000001.1"/>
</dbReference>
<dbReference type="STRING" id="1619308.B5808_09540"/>
<dbReference type="Gene3D" id="3.40.50.1820">
    <property type="entry name" value="alpha/beta hydrolase"/>
    <property type="match status" value="2"/>
</dbReference>
<protein>
    <submittedName>
        <fullName evidence="2">Uncharacterized protein</fullName>
    </submittedName>
</protein>
<dbReference type="Proteomes" id="UP000192775">
    <property type="component" value="Chromosome"/>
</dbReference>
<dbReference type="PANTHER" id="PTHR43433">
    <property type="entry name" value="HYDROLASE, ALPHA/BETA FOLD FAMILY PROTEIN"/>
    <property type="match status" value="1"/>
</dbReference>
<reference evidence="2 3" key="1">
    <citation type="submission" date="2017-04" db="EMBL/GenBank/DDBJ databases">
        <authorList>
            <person name="Afonso C.L."/>
            <person name="Miller P.J."/>
            <person name="Scott M.A."/>
            <person name="Spackman E."/>
            <person name="Goraichik I."/>
            <person name="Dimitrov K.M."/>
            <person name="Suarez D.L."/>
            <person name="Swayne D.E."/>
        </authorList>
    </citation>
    <scope>NUCLEOTIDE SEQUENCE [LARGE SCALE GENOMIC DNA]</scope>
    <source>
        <strain evidence="3">XA(T)</strain>
    </source>
</reference>
<evidence type="ECO:0000313" key="3">
    <source>
        <dbReference type="Proteomes" id="UP000192775"/>
    </source>
</evidence>
<dbReference type="KEGG" id="cphy:B5808_09540"/>
<dbReference type="InterPro" id="IPR029059">
    <property type="entry name" value="AB_hydrolase_5"/>
</dbReference>
<accession>A0A1X9LQM7</accession>
<dbReference type="Pfam" id="PF12695">
    <property type="entry name" value="Abhydrolase_5"/>
    <property type="match status" value="1"/>
</dbReference>
<evidence type="ECO:0000313" key="2">
    <source>
        <dbReference type="EMBL" id="ARJ05439.1"/>
    </source>
</evidence>
<keyword evidence="3" id="KW-1185">Reference proteome</keyword>
<dbReference type="EMBL" id="CP020715">
    <property type="protein sequence ID" value="ARJ05439.1"/>
    <property type="molecule type" value="Genomic_DNA"/>
</dbReference>
<dbReference type="PANTHER" id="PTHR43433:SF5">
    <property type="entry name" value="AB HYDROLASE-1 DOMAIN-CONTAINING PROTEIN"/>
    <property type="match status" value="1"/>
</dbReference>
<sequence>MADSHTPEAAQTPETAQDLGAAQDAGAAQTTEAVQTFEPEGRAIPFAEEGAGPAVVLIAERGESIAYLGALAHSLTQEDFRVVRIGGRADEESASSPAERAQDVVDLLDQLGVGDAWIGGHGHGGTIARHVALEHHDRVDGVLLLGVEPLQPPLAAGLPVLVIQGTADDVTPAQNGRTLQESAPELVSVVAVEGAGHDFPATHVGETSWAIEDYLDWD</sequence>
<dbReference type="InterPro" id="IPR050471">
    <property type="entry name" value="AB_hydrolase"/>
</dbReference>